<organism evidence="2 3">
    <name type="scientific">Hungatella hathewayi</name>
    <dbReference type="NCBI Taxonomy" id="154046"/>
    <lineage>
        <taxon>Bacteria</taxon>
        <taxon>Bacillati</taxon>
        <taxon>Bacillota</taxon>
        <taxon>Clostridia</taxon>
        <taxon>Lachnospirales</taxon>
        <taxon>Lachnospiraceae</taxon>
        <taxon>Hungatella</taxon>
    </lineage>
</organism>
<proteinExistence type="predicted"/>
<dbReference type="Proteomes" id="UP001055091">
    <property type="component" value="Unassembled WGS sequence"/>
</dbReference>
<dbReference type="Proteomes" id="UP000263014">
    <property type="component" value="Unassembled WGS sequence"/>
</dbReference>
<dbReference type="InterPro" id="IPR045384">
    <property type="entry name" value="DUF6527"/>
</dbReference>
<reference evidence="2 3" key="1">
    <citation type="submission" date="2018-08" db="EMBL/GenBank/DDBJ databases">
        <title>A genome reference for cultivated species of the human gut microbiota.</title>
        <authorList>
            <person name="Zou Y."/>
            <person name="Xue W."/>
            <person name="Luo G."/>
        </authorList>
    </citation>
    <scope>NUCLEOTIDE SEQUENCE [LARGE SCALE GENOMIC DNA]</scope>
    <source>
        <strain evidence="2 3">TM09-12</strain>
    </source>
</reference>
<dbReference type="RefSeq" id="WP_117624323.1">
    <property type="nucleotide sequence ID" value="NZ_BQNJ01000001.1"/>
</dbReference>
<evidence type="ECO:0000313" key="2">
    <source>
        <dbReference type="EMBL" id="RGI95443.1"/>
    </source>
</evidence>
<comment type="caution">
    <text evidence="2">The sequence shown here is derived from an EMBL/GenBank/DDBJ whole genome shotgun (WGS) entry which is preliminary data.</text>
</comment>
<evidence type="ECO:0000313" key="1">
    <source>
        <dbReference type="EMBL" id="GKG98557.1"/>
    </source>
</evidence>
<dbReference type="Pfam" id="PF20137">
    <property type="entry name" value="BubE"/>
    <property type="match status" value="1"/>
</dbReference>
<dbReference type="EMBL" id="BQNJ01000001">
    <property type="protein sequence ID" value="GKG98557.1"/>
    <property type="molecule type" value="Genomic_DNA"/>
</dbReference>
<protein>
    <submittedName>
        <fullName evidence="2">Uncharacterized protein</fullName>
    </submittedName>
</protein>
<gene>
    <name evidence="1" type="ORF">CE91St55_05390</name>
    <name evidence="2" type="ORF">DXD79_32070</name>
</gene>
<evidence type="ECO:0000313" key="3">
    <source>
        <dbReference type="Proteomes" id="UP000263014"/>
    </source>
</evidence>
<sequence>MKILQHYKTQFVPAIPGQLKEGILYICIPYNTAAHLCACGCKSEIFTPISKQYGWIVSYDGDNASLSPSIGNGAYPCHSHYFLRNGDVEWLPPIGISTQPAQAAKKKHSIFDFFKKLLK</sequence>
<name>A0A374NWX9_9FIRM</name>
<accession>A0A374NWX9</accession>
<reference evidence="1" key="2">
    <citation type="submission" date="2022-01" db="EMBL/GenBank/DDBJ databases">
        <title>Novel bile acid biosynthetic pathways are enriched in the microbiome of centenarians.</title>
        <authorList>
            <person name="Sato Y."/>
            <person name="Atarashi K."/>
            <person name="Plichta R.D."/>
            <person name="Arai Y."/>
            <person name="Sasajima S."/>
            <person name="Kearney M.S."/>
            <person name="Suda W."/>
            <person name="Takeshita K."/>
            <person name="Sasaki T."/>
            <person name="Okamoto S."/>
            <person name="Skelly N.A."/>
            <person name="Okamura Y."/>
            <person name="Vlamakis H."/>
            <person name="Li Y."/>
            <person name="Tanoue T."/>
            <person name="Takei H."/>
            <person name="Nittono H."/>
            <person name="Narushima S."/>
            <person name="Irie J."/>
            <person name="Itoh H."/>
            <person name="Moriya K."/>
            <person name="Sugiura Y."/>
            <person name="Suematsu M."/>
            <person name="Moritoki N."/>
            <person name="Shibata S."/>
            <person name="Littman R.D."/>
            <person name="Fischbach A.M."/>
            <person name="Uwamino Y."/>
            <person name="Inoue T."/>
            <person name="Honda A."/>
            <person name="Hattori M."/>
            <person name="Murai T."/>
            <person name="Xavier J.R."/>
            <person name="Hirose N."/>
            <person name="Honda K."/>
        </authorList>
    </citation>
    <scope>NUCLEOTIDE SEQUENCE</scope>
    <source>
        <strain evidence="1">CE91-St55</strain>
    </source>
</reference>
<dbReference type="EMBL" id="QSON01000031">
    <property type="protein sequence ID" value="RGI95443.1"/>
    <property type="molecule type" value="Genomic_DNA"/>
</dbReference>
<dbReference type="AlphaFoldDB" id="A0A374NWX9"/>